<dbReference type="Proteomes" id="UP000250266">
    <property type="component" value="Unassembled WGS sequence"/>
</dbReference>
<accession>A0A8E2E2T3</accession>
<dbReference type="InterPro" id="IPR022198">
    <property type="entry name" value="DUF3723"/>
</dbReference>
<organism evidence="1 2">
    <name type="scientific">Lepidopterella palustris CBS 459.81</name>
    <dbReference type="NCBI Taxonomy" id="1314670"/>
    <lineage>
        <taxon>Eukaryota</taxon>
        <taxon>Fungi</taxon>
        <taxon>Dikarya</taxon>
        <taxon>Ascomycota</taxon>
        <taxon>Pezizomycotina</taxon>
        <taxon>Dothideomycetes</taxon>
        <taxon>Pleosporomycetidae</taxon>
        <taxon>Mytilinidiales</taxon>
        <taxon>Argynnaceae</taxon>
        <taxon>Lepidopterella</taxon>
    </lineage>
</organism>
<evidence type="ECO:0000313" key="2">
    <source>
        <dbReference type="Proteomes" id="UP000250266"/>
    </source>
</evidence>
<dbReference type="OrthoDB" id="4227485at2759"/>
<sequence length="549" mass="63249">MQNIANAKDERIFKDLITNFRGTICVPLESLQCSCPYPSDPHEIVKNALKREFEKGCYRLRPSHHIPAIVDHNDLSYILGVLELSLEELLARKTPLRPVLRQGYHLQCLKGCDYIAAAKEVLPPSERWWTVDLYSEDAGPELRTALIEEYSDPIRYSDSEIYTMIHFCKHQGRGKRGLAAEERWWSHLSPNKRTDLERFLKRKELAAAFEELLVLPGLWWGNWIGNLHNILAMRCDERILHYLNHILSTWSTILGGDREMMRLTDRPTVEALGLRAPSASRDDLRFLKNLFDEGVLFSAITNEHQRSHIWRNLTSTWGLIPTLHSFFEDVKYLEPLTKVMKRLLEDPSRGGSFKGTIDTALSNCFSGKNQTEGVLQLQRSDTKFTAISGNAADQVRFGSLMLWLYSMRHWPQMIGECPRAEKGAKRLTPTESDEATWYVFAVLALQLGYDSNKIRELTAKKPTKRFQPVIADPEARPLFTTSDPGESLQRRCGRVYQNAYAADRQFLFLDILYNHDRSIGRGISSFYVRQSVWFAFFEPFSPSQSVIRE</sequence>
<dbReference type="EMBL" id="KV745234">
    <property type="protein sequence ID" value="OCK76193.1"/>
    <property type="molecule type" value="Genomic_DNA"/>
</dbReference>
<gene>
    <name evidence="1" type="ORF">K432DRAFT_463895</name>
</gene>
<name>A0A8E2E2T3_9PEZI</name>
<keyword evidence="2" id="KW-1185">Reference proteome</keyword>
<evidence type="ECO:0000313" key="1">
    <source>
        <dbReference type="EMBL" id="OCK76193.1"/>
    </source>
</evidence>
<proteinExistence type="predicted"/>
<reference evidence="1 2" key="1">
    <citation type="journal article" date="2016" name="Nat. Commun.">
        <title>Ectomycorrhizal ecology is imprinted in the genome of the dominant symbiotic fungus Cenococcum geophilum.</title>
        <authorList>
            <consortium name="DOE Joint Genome Institute"/>
            <person name="Peter M."/>
            <person name="Kohler A."/>
            <person name="Ohm R.A."/>
            <person name="Kuo A."/>
            <person name="Krutzmann J."/>
            <person name="Morin E."/>
            <person name="Arend M."/>
            <person name="Barry K.W."/>
            <person name="Binder M."/>
            <person name="Choi C."/>
            <person name="Clum A."/>
            <person name="Copeland A."/>
            <person name="Grisel N."/>
            <person name="Haridas S."/>
            <person name="Kipfer T."/>
            <person name="LaButti K."/>
            <person name="Lindquist E."/>
            <person name="Lipzen A."/>
            <person name="Maire R."/>
            <person name="Meier B."/>
            <person name="Mihaltcheva S."/>
            <person name="Molinier V."/>
            <person name="Murat C."/>
            <person name="Poggeler S."/>
            <person name="Quandt C.A."/>
            <person name="Sperisen C."/>
            <person name="Tritt A."/>
            <person name="Tisserant E."/>
            <person name="Crous P.W."/>
            <person name="Henrissat B."/>
            <person name="Nehls U."/>
            <person name="Egli S."/>
            <person name="Spatafora J.W."/>
            <person name="Grigoriev I.V."/>
            <person name="Martin F.M."/>
        </authorList>
    </citation>
    <scope>NUCLEOTIDE SEQUENCE [LARGE SCALE GENOMIC DNA]</scope>
    <source>
        <strain evidence="1 2">CBS 459.81</strain>
    </source>
</reference>
<feature type="non-terminal residue" evidence="1">
    <location>
        <position position="1"/>
    </location>
</feature>
<dbReference type="AlphaFoldDB" id="A0A8E2E2T3"/>
<dbReference type="Pfam" id="PF12520">
    <property type="entry name" value="DUF3723"/>
    <property type="match status" value="2"/>
</dbReference>
<protein>
    <submittedName>
        <fullName evidence="1">Uncharacterized protein</fullName>
    </submittedName>
</protein>